<evidence type="ECO:0000256" key="1">
    <source>
        <dbReference type="SAM" id="MobiDB-lite"/>
    </source>
</evidence>
<proteinExistence type="predicted"/>
<reference evidence="5 6" key="1">
    <citation type="submission" date="2023-12" db="EMBL/GenBank/DDBJ databases">
        <title>the genome sequence of Hyalangium sp. s54d21.</title>
        <authorList>
            <person name="Zhang X."/>
        </authorList>
    </citation>
    <scope>NUCLEOTIDE SEQUENCE [LARGE SCALE GENOMIC DNA]</scope>
    <source>
        <strain evidence="6">s54d21</strain>
    </source>
</reference>
<feature type="transmembrane region" description="Helical" evidence="2">
    <location>
        <begin position="390"/>
        <end position="410"/>
    </location>
</feature>
<feature type="region of interest" description="Disordered" evidence="1">
    <location>
        <begin position="464"/>
        <end position="647"/>
    </location>
</feature>
<dbReference type="InterPro" id="IPR051640">
    <property type="entry name" value="GRB10-interact_GYF"/>
</dbReference>
<gene>
    <name evidence="5" type="ORF">SYV04_18890</name>
</gene>
<name>A0ABU5H4U0_9BACT</name>
<dbReference type="PANTHER" id="PTHR14445">
    <property type="entry name" value="GRB10 INTERACTING GYF PROTEIN"/>
    <property type="match status" value="1"/>
</dbReference>
<feature type="signal peptide" evidence="3">
    <location>
        <begin position="1"/>
        <end position="28"/>
    </location>
</feature>
<sequence length="647" mass="70943">MRHPLNRMLQAALSGLLVGLLAAGPAFAQQPPLRLLPRVLPAATTPKIGVVVIPLDAAAQAQLPRLTYMAEQAAADAGRFERVRLADVLDSQGARAREQKAQEGAAAIQEGQKAYDELDTQKALEQFEQAAAAYEASDLSRHFTDMSRARVMKIASYVANGDNKAATKELRDMLGRNPRAEFSPNFFPPDELALVEKTRKAVLAQADKTLEVKTGTVGAQVYVDGQFQGISPVTVSGLSRGDHYVTVIAPGYALAQERVSGTEASFTLEPVPAAQRLEAWVKRIVKEPEDEDRDKSLREFGAFAGTAQVLALLVRGTPGPAAQDAIALRLEVSDGHNLGYAVGPVPSSGEAMDAAIQSLLSSALATDAPRKDGPVRHFASGGPSPGRRTAGYVLMAAGAALLAGGVYFGLEASSRSDRFKELPQTDARAEKLRSDGKTFALIADVGILAGLGSAGAGAWLAFAGGGSGKKETRPSRVTPPPTPVREQQPTPATPTPRPEDKPKPEATPQSKPPASTREETSKREAEEARKREEEEKRKRDEAAKQEEEKRKREEEEKRKRDEAAKREEEEKRKRDGDSRLKQEEEQRKREEEARLKQAEEDKRKREEEARLKREAEEQRKREAEEQRKREEEKKKRPPLDEDDLRNY</sequence>
<evidence type="ECO:0000256" key="2">
    <source>
        <dbReference type="SAM" id="Phobius"/>
    </source>
</evidence>
<evidence type="ECO:0000256" key="3">
    <source>
        <dbReference type="SAM" id="SignalP"/>
    </source>
</evidence>
<keyword evidence="2" id="KW-1133">Transmembrane helix</keyword>
<protein>
    <submittedName>
        <fullName evidence="5">PEGA domain-containing protein</fullName>
    </submittedName>
</protein>
<feature type="domain" description="PEGA" evidence="4">
    <location>
        <begin position="209"/>
        <end position="262"/>
    </location>
</feature>
<dbReference type="Proteomes" id="UP001291309">
    <property type="component" value="Unassembled WGS sequence"/>
</dbReference>
<evidence type="ECO:0000313" key="6">
    <source>
        <dbReference type="Proteomes" id="UP001291309"/>
    </source>
</evidence>
<keyword evidence="2" id="KW-0472">Membrane</keyword>
<accession>A0ABU5H4U0</accession>
<feature type="compositionally biased region" description="Basic and acidic residues" evidence="1">
    <location>
        <begin position="516"/>
        <end position="647"/>
    </location>
</feature>
<dbReference type="EMBL" id="JAXIVS010000006">
    <property type="protein sequence ID" value="MDY7228497.1"/>
    <property type="molecule type" value="Genomic_DNA"/>
</dbReference>
<dbReference type="InterPro" id="IPR013229">
    <property type="entry name" value="PEGA"/>
</dbReference>
<dbReference type="PANTHER" id="PTHR14445:SF36">
    <property type="entry name" value="FI03272P-RELATED"/>
    <property type="match status" value="1"/>
</dbReference>
<keyword evidence="2" id="KW-0812">Transmembrane</keyword>
<keyword evidence="6" id="KW-1185">Reference proteome</keyword>
<evidence type="ECO:0000259" key="4">
    <source>
        <dbReference type="Pfam" id="PF08308"/>
    </source>
</evidence>
<dbReference type="RefSeq" id="WP_321547224.1">
    <property type="nucleotide sequence ID" value="NZ_JAXIVS010000006.1"/>
</dbReference>
<organism evidence="5 6">
    <name type="scientific">Hyalangium rubrum</name>
    <dbReference type="NCBI Taxonomy" id="3103134"/>
    <lineage>
        <taxon>Bacteria</taxon>
        <taxon>Pseudomonadati</taxon>
        <taxon>Myxococcota</taxon>
        <taxon>Myxococcia</taxon>
        <taxon>Myxococcales</taxon>
        <taxon>Cystobacterineae</taxon>
        <taxon>Archangiaceae</taxon>
        <taxon>Hyalangium</taxon>
    </lineage>
</organism>
<feature type="transmembrane region" description="Helical" evidence="2">
    <location>
        <begin position="438"/>
        <end position="462"/>
    </location>
</feature>
<comment type="caution">
    <text evidence="5">The sequence shown here is derived from an EMBL/GenBank/DDBJ whole genome shotgun (WGS) entry which is preliminary data.</text>
</comment>
<feature type="chain" id="PRO_5047101901" evidence="3">
    <location>
        <begin position="29"/>
        <end position="647"/>
    </location>
</feature>
<evidence type="ECO:0000313" key="5">
    <source>
        <dbReference type="EMBL" id="MDY7228497.1"/>
    </source>
</evidence>
<dbReference type="Pfam" id="PF08308">
    <property type="entry name" value="PEGA"/>
    <property type="match status" value="1"/>
</dbReference>
<keyword evidence="3" id="KW-0732">Signal</keyword>